<protein>
    <submittedName>
        <fullName evidence="2">Uncharacterized protein</fullName>
    </submittedName>
</protein>
<accession>J9H2N3</accession>
<reference evidence="2" key="1">
    <citation type="journal article" date="2012" name="PLoS ONE">
        <title>Gene sets for utilization of primary and secondary nutrition supplies in the distal gut of endangered iberian lynx.</title>
        <authorList>
            <person name="Alcaide M."/>
            <person name="Messina E."/>
            <person name="Richter M."/>
            <person name="Bargiela R."/>
            <person name="Peplies J."/>
            <person name="Huws S.A."/>
            <person name="Newbold C.J."/>
            <person name="Golyshin P.N."/>
            <person name="Simon M.A."/>
            <person name="Lopez G."/>
            <person name="Yakimov M.M."/>
            <person name="Ferrer M."/>
        </authorList>
    </citation>
    <scope>NUCLEOTIDE SEQUENCE</scope>
</reference>
<keyword evidence="1" id="KW-0472">Membrane</keyword>
<feature type="transmembrane region" description="Helical" evidence="1">
    <location>
        <begin position="6"/>
        <end position="28"/>
    </location>
</feature>
<keyword evidence="1" id="KW-1133">Transmembrane helix</keyword>
<gene>
    <name evidence="2" type="ORF">EVA_01756</name>
</gene>
<name>J9H2N3_9ZZZZ</name>
<dbReference type="AlphaFoldDB" id="J9H2N3"/>
<dbReference type="EMBL" id="AMCI01000245">
    <property type="protein sequence ID" value="EJX10133.1"/>
    <property type="molecule type" value="Genomic_DNA"/>
</dbReference>
<evidence type="ECO:0000256" key="1">
    <source>
        <dbReference type="SAM" id="Phobius"/>
    </source>
</evidence>
<proteinExistence type="predicted"/>
<evidence type="ECO:0000313" key="2">
    <source>
        <dbReference type="EMBL" id="EJX10133.1"/>
    </source>
</evidence>
<organism evidence="2">
    <name type="scientific">gut metagenome</name>
    <dbReference type="NCBI Taxonomy" id="749906"/>
    <lineage>
        <taxon>unclassified sequences</taxon>
        <taxon>metagenomes</taxon>
        <taxon>organismal metagenomes</taxon>
    </lineage>
</organism>
<sequence>MLHVQPVLVIYLLCHNILFLSLFICFFATRRFGSRADRPSKTHCRNSCLSQSTPALLPHKQPTRLVSRHR</sequence>
<keyword evidence="1" id="KW-0812">Transmembrane</keyword>
<comment type="caution">
    <text evidence="2">The sequence shown here is derived from an EMBL/GenBank/DDBJ whole genome shotgun (WGS) entry which is preliminary data.</text>
</comment>